<proteinExistence type="predicted"/>
<dbReference type="EMBL" id="VSSQ01000368">
    <property type="protein sequence ID" value="MPL92737.1"/>
    <property type="molecule type" value="Genomic_DNA"/>
</dbReference>
<accession>A0A644VN91</accession>
<organism evidence="1">
    <name type="scientific">bioreactor metagenome</name>
    <dbReference type="NCBI Taxonomy" id="1076179"/>
    <lineage>
        <taxon>unclassified sequences</taxon>
        <taxon>metagenomes</taxon>
        <taxon>ecological metagenomes</taxon>
    </lineage>
</organism>
<name>A0A644VN91_9ZZZZ</name>
<gene>
    <name evidence="1" type="ORF">SDC9_38850</name>
</gene>
<comment type="caution">
    <text evidence="1">The sequence shown here is derived from an EMBL/GenBank/DDBJ whole genome shotgun (WGS) entry which is preliminary data.</text>
</comment>
<dbReference type="AlphaFoldDB" id="A0A644VN91"/>
<evidence type="ECO:0000313" key="1">
    <source>
        <dbReference type="EMBL" id="MPL92737.1"/>
    </source>
</evidence>
<protein>
    <submittedName>
        <fullName evidence="1">Uncharacterized protein</fullName>
    </submittedName>
</protein>
<reference evidence="1" key="1">
    <citation type="submission" date="2019-08" db="EMBL/GenBank/DDBJ databases">
        <authorList>
            <person name="Kucharzyk K."/>
            <person name="Murdoch R.W."/>
            <person name="Higgins S."/>
            <person name="Loffler F."/>
        </authorList>
    </citation>
    <scope>NUCLEOTIDE SEQUENCE</scope>
</reference>
<sequence>MTSVLIENYYQYKHIQLIQEDECDEDENVYEMPIQEAIIESKIIEGKSLSAVFSFAGNCCSDYRGDYTISDQTITFSMILLNDDVCDCLCVYRYELQIKDLPDQVNNLEIKFQ</sequence>